<protein>
    <submittedName>
        <fullName evidence="2">Uncharacterized protein</fullName>
    </submittedName>
</protein>
<evidence type="ECO:0000313" key="2">
    <source>
        <dbReference type="EMBL" id="MCK9685117.1"/>
    </source>
</evidence>
<accession>A0A9X1YIP7</accession>
<feature type="signal peptide" evidence="1">
    <location>
        <begin position="1"/>
        <end position="23"/>
    </location>
</feature>
<dbReference type="RefSeq" id="WP_275681130.1">
    <property type="nucleotide sequence ID" value="NZ_JAJLJH010000001.1"/>
</dbReference>
<evidence type="ECO:0000256" key="1">
    <source>
        <dbReference type="SAM" id="SignalP"/>
    </source>
</evidence>
<dbReference type="AlphaFoldDB" id="A0A9X1YIP7"/>
<evidence type="ECO:0000313" key="3">
    <source>
        <dbReference type="Proteomes" id="UP001139353"/>
    </source>
</evidence>
<comment type="caution">
    <text evidence="2">The sequence shown here is derived from an EMBL/GenBank/DDBJ whole genome shotgun (WGS) entry which is preliminary data.</text>
</comment>
<sequence length="208" mass="21879">MPIRSTSRLSALLLLLGATTAFADTVVPPPAWPSIKDSPVALAADPVRPLLMGSLRVTLDASPLADVRQAIGVGVSQRQGKGTDSLDWLCYTVSDASPMQRLWLTSSELARGRVDAVVAADLPAGAGPTPQCPDLPAKFKPVRFDDGLWLGGMSAELRKALGVPVKPGPNFSSLFQSQVGGLQMVSSTVIEFRGTRAVSLHVAHSTQN</sequence>
<reference evidence="2" key="1">
    <citation type="submission" date="2021-11" db="EMBL/GenBank/DDBJ databases">
        <title>BS-T2-15 a new species belonging to the Comamonadaceae family isolated from the soil of a French oak forest.</title>
        <authorList>
            <person name="Mieszkin S."/>
            <person name="Alain K."/>
        </authorList>
    </citation>
    <scope>NUCLEOTIDE SEQUENCE</scope>
    <source>
        <strain evidence="2">BS-T2-15</strain>
    </source>
</reference>
<organism evidence="2 3">
    <name type="scientific">Scleromatobacter humisilvae</name>
    <dbReference type="NCBI Taxonomy" id="2897159"/>
    <lineage>
        <taxon>Bacteria</taxon>
        <taxon>Pseudomonadati</taxon>
        <taxon>Pseudomonadota</taxon>
        <taxon>Betaproteobacteria</taxon>
        <taxon>Burkholderiales</taxon>
        <taxon>Sphaerotilaceae</taxon>
        <taxon>Scleromatobacter</taxon>
    </lineage>
</organism>
<gene>
    <name evidence="2" type="ORF">LPC04_05265</name>
</gene>
<name>A0A9X1YIP7_9BURK</name>
<dbReference type="EMBL" id="JAJLJH010000001">
    <property type="protein sequence ID" value="MCK9685117.1"/>
    <property type="molecule type" value="Genomic_DNA"/>
</dbReference>
<feature type="chain" id="PRO_5040900198" evidence="1">
    <location>
        <begin position="24"/>
        <end position="208"/>
    </location>
</feature>
<keyword evidence="1" id="KW-0732">Signal</keyword>
<dbReference type="Proteomes" id="UP001139353">
    <property type="component" value="Unassembled WGS sequence"/>
</dbReference>
<keyword evidence="3" id="KW-1185">Reference proteome</keyword>
<proteinExistence type="predicted"/>